<accession>A0ABR7GFP1</accession>
<organism evidence="1 2">
    <name type="scientific">Roseburia lenta</name>
    <dbReference type="NCBI Taxonomy" id="2763061"/>
    <lineage>
        <taxon>Bacteria</taxon>
        <taxon>Bacillati</taxon>
        <taxon>Bacillota</taxon>
        <taxon>Clostridia</taxon>
        <taxon>Lachnospirales</taxon>
        <taxon>Lachnospiraceae</taxon>
        <taxon>Roseburia</taxon>
    </lineage>
</organism>
<comment type="caution">
    <text evidence="1">The sequence shown here is derived from an EMBL/GenBank/DDBJ whole genome shotgun (WGS) entry which is preliminary data.</text>
</comment>
<name>A0ABR7GFP1_9FIRM</name>
<dbReference type="Pfam" id="PF22398">
    <property type="entry name" value="DUF6978"/>
    <property type="match status" value="1"/>
</dbReference>
<evidence type="ECO:0000313" key="1">
    <source>
        <dbReference type="EMBL" id="MBC5685600.1"/>
    </source>
</evidence>
<evidence type="ECO:0000313" key="2">
    <source>
        <dbReference type="Proteomes" id="UP000643810"/>
    </source>
</evidence>
<reference evidence="1 2" key="1">
    <citation type="submission" date="2020-08" db="EMBL/GenBank/DDBJ databases">
        <title>Genome public.</title>
        <authorList>
            <person name="Liu C."/>
            <person name="Sun Q."/>
        </authorList>
    </citation>
    <scope>NUCLEOTIDE SEQUENCE [LARGE SCALE GENOMIC DNA]</scope>
    <source>
        <strain evidence="1 2">NSJ-9</strain>
    </source>
</reference>
<proteinExistence type="predicted"/>
<dbReference type="EMBL" id="JACOPG010000001">
    <property type="protein sequence ID" value="MBC5685600.1"/>
    <property type="molecule type" value="Genomic_DNA"/>
</dbReference>
<sequence>MSVTLTQTEAEEILKMLKYSLTDEITFPEKGNATEFDVRGTTAKDLFSIRIYRGKINRNKYEIGARIRKNGTMLLELHINPGKPHQNPDGSKLVGSHWHIYTEEYGRHLAFPAEDIQSEKFIDNTLLFLNRFNVIEKPRINCQLELL</sequence>
<dbReference type="InterPro" id="IPR053916">
    <property type="entry name" value="DUF6978"/>
</dbReference>
<gene>
    <name evidence="1" type="ORF">H8R94_03040</name>
</gene>
<protein>
    <recommendedName>
        <fullName evidence="3">Lj965 prophage protein</fullName>
    </recommendedName>
</protein>
<dbReference type="RefSeq" id="WP_186853854.1">
    <property type="nucleotide sequence ID" value="NZ_JACOPG010000001.1"/>
</dbReference>
<keyword evidence="2" id="KW-1185">Reference proteome</keyword>
<dbReference type="Proteomes" id="UP000643810">
    <property type="component" value="Unassembled WGS sequence"/>
</dbReference>
<evidence type="ECO:0008006" key="3">
    <source>
        <dbReference type="Google" id="ProtNLM"/>
    </source>
</evidence>